<comment type="similarity">
    <text evidence="1">Belongs to the PP2C family.</text>
</comment>
<keyword evidence="1" id="KW-0378">Hydrolase</keyword>
<dbReference type="STRING" id="1296096.A0A1B9IC14"/>
<dbReference type="GeneID" id="30168634"/>
<dbReference type="EMBL" id="CP144519">
    <property type="protein sequence ID" value="WWC67154.1"/>
    <property type="molecule type" value="Genomic_DNA"/>
</dbReference>
<dbReference type="GO" id="GO:0046872">
    <property type="term" value="F:metal ion binding"/>
    <property type="evidence" value="ECO:0007669"/>
    <property type="project" value="UniProtKB-UniRule"/>
</dbReference>
<gene>
    <name evidence="4" type="ORF">I206_00265</name>
    <name evidence="5" type="ORF">I206_101061</name>
</gene>
<keyword evidence="1" id="KW-0464">Manganese</keyword>
<feature type="compositionally biased region" description="Pro residues" evidence="2">
    <location>
        <begin position="198"/>
        <end position="210"/>
    </location>
</feature>
<feature type="compositionally biased region" description="Polar residues" evidence="2">
    <location>
        <begin position="232"/>
        <end position="246"/>
    </location>
</feature>
<reference evidence="4" key="3">
    <citation type="submission" date="2016-07" db="EMBL/GenBank/DDBJ databases">
        <title>Evolution of pathogenesis and genome organization in the Tremellales.</title>
        <authorList>
            <person name="Cuomo C."/>
            <person name="Litvintseva A."/>
            <person name="Heitman J."/>
            <person name="Chen Y."/>
            <person name="Sun S."/>
            <person name="Springer D."/>
            <person name="Dromer F."/>
            <person name="Young S."/>
            <person name="Zeng Q."/>
            <person name="Chapman S."/>
            <person name="Gujja S."/>
            <person name="Saif S."/>
            <person name="Birren B."/>
        </authorList>
    </citation>
    <scope>NUCLEOTIDE SEQUENCE</scope>
    <source>
        <strain evidence="4">CBS 10737</strain>
    </source>
</reference>
<evidence type="ECO:0000256" key="2">
    <source>
        <dbReference type="SAM" id="MobiDB-lite"/>
    </source>
</evidence>
<dbReference type="SMART" id="SM00332">
    <property type="entry name" value="PP2Cc"/>
    <property type="match status" value="1"/>
</dbReference>
<dbReference type="Pfam" id="PF13672">
    <property type="entry name" value="PP2C_2"/>
    <property type="match status" value="1"/>
</dbReference>
<dbReference type="Gene3D" id="3.60.40.10">
    <property type="entry name" value="PPM-type phosphatase domain"/>
    <property type="match status" value="2"/>
</dbReference>
<name>A0A1B9IC14_9TREE</name>
<dbReference type="Proteomes" id="UP000094020">
    <property type="component" value="Chromosome 1"/>
</dbReference>
<dbReference type="PANTHER" id="PTHR12320:SF84">
    <property type="entry name" value="PROTEIN PHOSPHATASE"/>
    <property type="match status" value="1"/>
</dbReference>
<feature type="compositionally biased region" description="Polar residues" evidence="2">
    <location>
        <begin position="53"/>
        <end position="63"/>
    </location>
</feature>
<reference evidence="5" key="4">
    <citation type="submission" date="2024-02" db="EMBL/GenBank/DDBJ databases">
        <title>Comparative genomics of Cryptococcus and Kwoniella reveals pathogenesis evolution and contrasting modes of karyotype evolution via chromosome fusion or intercentromeric recombination.</title>
        <authorList>
            <person name="Coelho M.A."/>
            <person name="David-Palma M."/>
            <person name="Shea T."/>
            <person name="Bowers K."/>
            <person name="McGinley-Smith S."/>
            <person name="Mohammad A.W."/>
            <person name="Gnirke A."/>
            <person name="Yurkov A.M."/>
            <person name="Nowrousian M."/>
            <person name="Sun S."/>
            <person name="Cuomo C.A."/>
            <person name="Heitman J."/>
        </authorList>
    </citation>
    <scope>NUCLEOTIDE SEQUENCE</scope>
    <source>
        <strain evidence="5">CBS 10737</strain>
    </source>
</reference>
<feature type="region of interest" description="Disordered" evidence="2">
    <location>
        <begin position="412"/>
        <end position="431"/>
    </location>
</feature>
<keyword evidence="1" id="KW-0479">Metal-binding</keyword>
<feature type="region of interest" description="Disordered" evidence="2">
    <location>
        <begin position="193"/>
        <end position="281"/>
    </location>
</feature>
<keyword evidence="1" id="KW-0904">Protein phosphatase</keyword>
<dbReference type="InterPro" id="IPR001932">
    <property type="entry name" value="PPM-type_phosphatase-like_dom"/>
</dbReference>
<organism evidence="4">
    <name type="scientific">Kwoniella pini CBS 10737</name>
    <dbReference type="NCBI Taxonomy" id="1296096"/>
    <lineage>
        <taxon>Eukaryota</taxon>
        <taxon>Fungi</taxon>
        <taxon>Dikarya</taxon>
        <taxon>Basidiomycota</taxon>
        <taxon>Agaricomycotina</taxon>
        <taxon>Tremellomycetes</taxon>
        <taxon>Tremellales</taxon>
        <taxon>Cryptococcaceae</taxon>
        <taxon>Kwoniella</taxon>
    </lineage>
</organism>
<feature type="compositionally biased region" description="Low complexity" evidence="2">
    <location>
        <begin position="247"/>
        <end position="268"/>
    </location>
</feature>
<dbReference type="OrthoDB" id="60843at2759"/>
<feature type="domain" description="PPM-type phosphatase" evidence="3">
    <location>
        <begin position="329"/>
        <end position="661"/>
    </location>
</feature>
<comment type="cofactor">
    <cofactor evidence="1">
        <name>Mg(2+)</name>
        <dbReference type="ChEBI" id="CHEBI:18420"/>
    </cofactor>
</comment>
<dbReference type="AlphaFoldDB" id="A0A1B9IC14"/>
<dbReference type="InterPro" id="IPR039123">
    <property type="entry name" value="PPTC7"/>
</dbReference>
<reference evidence="5" key="2">
    <citation type="submission" date="2013-07" db="EMBL/GenBank/DDBJ databases">
        <authorList>
            <consortium name="The Broad Institute Genome Sequencing Platform"/>
            <person name="Cuomo C."/>
            <person name="Litvintseva A."/>
            <person name="Chen Y."/>
            <person name="Heitman J."/>
            <person name="Sun S."/>
            <person name="Springer D."/>
            <person name="Dromer F."/>
            <person name="Young S.K."/>
            <person name="Zeng Q."/>
            <person name="Gargeya S."/>
            <person name="Fitzgerald M."/>
            <person name="Abouelleil A."/>
            <person name="Alvarado L."/>
            <person name="Berlin A.M."/>
            <person name="Chapman S.B."/>
            <person name="Dewar J."/>
            <person name="Goldberg J."/>
            <person name="Griggs A."/>
            <person name="Gujja S."/>
            <person name="Hansen M."/>
            <person name="Howarth C."/>
            <person name="Imamovic A."/>
            <person name="Larimer J."/>
            <person name="McCowan C."/>
            <person name="Murphy C."/>
            <person name="Pearson M."/>
            <person name="Priest M."/>
            <person name="Roberts A."/>
            <person name="Saif S."/>
            <person name="Shea T."/>
            <person name="Sykes S."/>
            <person name="Wortman J."/>
            <person name="Nusbaum C."/>
            <person name="Birren B."/>
        </authorList>
    </citation>
    <scope>NUCLEOTIDE SEQUENCE</scope>
    <source>
        <strain evidence="5">CBS 10737</strain>
    </source>
</reference>
<evidence type="ECO:0000313" key="5">
    <source>
        <dbReference type="EMBL" id="WWC67154.1"/>
    </source>
</evidence>
<proteinExistence type="inferred from homology"/>
<evidence type="ECO:0000313" key="4">
    <source>
        <dbReference type="EMBL" id="OCF52964.1"/>
    </source>
</evidence>
<feature type="region of interest" description="Disordered" evidence="2">
    <location>
        <begin position="304"/>
        <end position="328"/>
    </location>
</feature>
<sequence length="683" mass="74035">MSKPKPGLGKGLVRTFATSVSQYPSHHLQGIITLAPVIGQQHYHSISASSSSHNTLGSPSKNGVNGWPTSSSSTITLLPTWDQPSEIVLPYHSSTSSSSKSRIRLKSSSASSSSSIIGNNQITSRRYSSISISPSAFLTSPIPPPHSLFFDKSLSYQSNVTPPSPAQISLETLLSALEPTSLINEFGFNSRNNSFSDLPPPEPPSSPSPLPSASRSSSPNNPPIKGLRSVESHTVLSPNPLTPDNDSSTNQSTLFSSNSLLSLSDTSNHGTASSLKEDSEDISSSTYSSSLIFHLGCSGLPKERIPLPPSKNIRRTPQPPRARSFPLPIVESPSHLKSIGVGEDAYFARTDGLCIADGVGGWSRSASASKGSADAGRWSRLLTHFVEEEVADWWNGKEYYLISKEKGASKDEKSQYDSSLKKKNQSQGWARESWENKLNRNMSSSALTSSSEKFNRESERRPIDPVEIMQRGFEKCLSCINAEGIHGSSTCLLALLHDSTLHIANLGDCCLLLIRKGEVVFRTQEMQHAFNFPLQVGTHSRDEPMKDAQRYDVSIKKGDVVILGSDGLMDNLFDEEILEIVLQFTSDSITSDQSPTTPSLWNKEPSLPFSPQQVSEALCKKARSISELVTATTPFMCKAIEEGIDFVGGKKDDISVLVGVIGDKEEVGQEGEEKTQGGLQLHL</sequence>
<dbReference type="PANTHER" id="PTHR12320">
    <property type="entry name" value="PROTEIN PHOSPHATASE 2C"/>
    <property type="match status" value="1"/>
</dbReference>
<reference evidence="4" key="1">
    <citation type="submission" date="2013-07" db="EMBL/GenBank/DDBJ databases">
        <title>The Genome Sequence of Cryptococcus pinus CBS10737.</title>
        <authorList>
            <consortium name="The Broad Institute Genome Sequencing Platform"/>
            <person name="Cuomo C."/>
            <person name="Litvintseva A."/>
            <person name="Chen Y."/>
            <person name="Heitman J."/>
            <person name="Sun S."/>
            <person name="Springer D."/>
            <person name="Dromer F."/>
            <person name="Young S.K."/>
            <person name="Zeng Q."/>
            <person name="Gargeya S."/>
            <person name="Fitzgerald M."/>
            <person name="Abouelleil A."/>
            <person name="Alvarado L."/>
            <person name="Berlin A.M."/>
            <person name="Chapman S.B."/>
            <person name="Dewar J."/>
            <person name="Goldberg J."/>
            <person name="Griggs A."/>
            <person name="Gujja S."/>
            <person name="Hansen M."/>
            <person name="Howarth C."/>
            <person name="Imamovic A."/>
            <person name="Larimer J."/>
            <person name="McCowan C."/>
            <person name="Murphy C."/>
            <person name="Pearson M."/>
            <person name="Priest M."/>
            <person name="Roberts A."/>
            <person name="Saif S."/>
            <person name="Shea T."/>
            <person name="Sykes S."/>
            <person name="Wortman J."/>
            <person name="Nusbaum C."/>
            <person name="Birren B."/>
        </authorList>
    </citation>
    <scope>NUCLEOTIDE SEQUENCE [LARGE SCALE GENOMIC DNA]</scope>
    <source>
        <strain evidence="4">CBS 10737</strain>
    </source>
</reference>
<comment type="catalytic activity">
    <reaction evidence="1">
        <text>O-phospho-L-seryl-[protein] + H2O = L-seryl-[protein] + phosphate</text>
        <dbReference type="Rhea" id="RHEA:20629"/>
        <dbReference type="Rhea" id="RHEA-COMP:9863"/>
        <dbReference type="Rhea" id="RHEA-COMP:11604"/>
        <dbReference type="ChEBI" id="CHEBI:15377"/>
        <dbReference type="ChEBI" id="CHEBI:29999"/>
        <dbReference type="ChEBI" id="CHEBI:43474"/>
        <dbReference type="ChEBI" id="CHEBI:83421"/>
        <dbReference type="EC" id="3.1.3.16"/>
    </reaction>
</comment>
<dbReference type="KEGG" id="kpin:30168634"/>
<accession>A0A1B9IC14</accession>
<evidence type="ECO:0000256" key="1">
    <source>
        <dbReference type="RuleBase" id="RU366020"/>
    </source>
</evidence>
<dbReference type="EC" id="3.1.3.16" evidence="1"/>
<protein>
    <recommendedName>
        <fullName evidence="1">Protein phosphatase</fullName>
        <ecNumber evidence="1">3.1.3.16</ecNumber>
    </recommendedName>
</protein>
<dbReference type="RefSeq" id="XP_019014183.1">
    <property type="nucleotide sequence ID" value="XM_019152045.1"/>
</dbReference>
<keyword evidence="1" id="KW-0460">Magnesium</keyword>
<keyword evidence="6" id="KW-1185">Reference proteome</keyword>
<comment type="catalytic activity">
    <reaction evidence="1">
        <text>O-phospho-L-threonyl-[protein] + H2O = L-threonyl-[protein] + phosphate</text>
        <dbReference type="Rhea" id="RHEA:47004"/>
        <dbReference type="Rhea" id="RHEA-COMP:11060"/>
        <dbReference type="Rhea" id="RHEA-COMP:11605"/>
        <dbReference type="ChEBI" id="CHEBI:15377"/>
        <dbReference type="ChEBI" id="CHEBI:30013"/>
        <dbReference type="ChEBI" id="CHEBI:43474"/>
        <dbReference type="ChEBI" id="CHEBI:61977"/>
        <dbReference type="EC" id="3.1.3.16"/>
    </reaction>
</comment>
<feature type="region of interest" description="Disordered" evidence="2">
    <location>
        <begin position="48"/>
        <end position="69"/>
    </location>
</feature>
<dbReference type="GO" id="GO:0004722">
    <property type="term" value="F:protein serine/threonine phosphatase activity"/>
    <property type="evidence" value="ECO:0007669"/>
    <property type="project" value="UniProtKB-EC"/>
</dbReference>
<dbReference type="SMART" id="SM00331">
    <property type="entry name" value="PP2C_SIG"/>
    <property type="match status" value="1"/>
</dbReference>
<evidence type="ECO:0000259" key="3">
    <source>
        <dbReference type="PROSITE" id="PS51746"/>
    </source>
</evidence>
<dbReference type="EMBL" id="KI894007">
    <property type="protein sequence ID" value="OCF52964.1"/>
    <property type="molecule type" value="Genomic_DNA"/>
</dbReference>
<dbReference type="SUPFAM" id="SSF81606">
    <property type="entry name" value="PP2C-like"/>
    <property type="match status" value="1"/>
</dbReference>
<dbReference type="InterPro" id="IPR036457">
    <property type="entry name" value="PPM-type-like_dom_sf"/>
</dbReference>
<evidence type="ECO:0000313" key="6">
    <source>
        <dbReference type="Proteomes" id="UP000094020"/>
    </source>
</evidence>
<dbReference type="PROSITE" id="PS51746">
    <property type="entry name" value="PPM_2"/>
    <property type="match status" value="1"/>
</dbReference>
<comment type="cofactor">
    <cofactor evidence="1">
        <name>Mn(2+)</name>
        <dbReference type="ChEBI" id="CHEBI:29035"/>
    </cofactor>
</comment>